<comment type="caution">
    <text evidence="2">The sequence shown here is derived from an EMBL/GenBank/DDBJ whole genome shotgun (WGS) entry which is preliminary data.</text>
</comment>
<dbReference type="AlphaFoldDB" id="A0A9J6FSQ6"/>
<feature type="compositionally biased region" description="Polar residues" evidence="1">
    <location>
        <begin position="11"/>
        <end position="49"/>
    </location>
</feature>
<accession>A0A9J6FSQ6</accession>
<name>A0A9J6FSQ6_HAELO</name>
<gene>
    <name evidence="2" type="ORF">HPB48_022530</name>
</gene>
<reference evidence="2 3" key="1">
    <citation type="journal article" date="2020" name="Cell">
        <title>Large-Scale Comparative Analyses of Tick Genomes Elucidate Their Genetic Diversity and Vector Capacities.</title>
        <authorList>
            <consortium name="Tick Genome and Microbiome Consortium (TIGMIC)"/>
            <person name="Jia N."/>
            <person name="Wang J."/>
            <person name="Shi W."/>
            <person name="Du L."/>
            <person name="Sun Y."/>
            <person name="Zhan W."/>
            <person name="Jiang J.F."/>
            <person name="Wang Q."/>
            <person name="Zhang B."/>
            <person name="Ji P."/>
            <person name="Bell-Sakyi L."/>
            <person name="Cui X.M."/>
            <person name="Yuan T.T."/>
            <person name="Jiang B.G."/>
            <person name="Yang W.F."/>
            <person name="Lam T.T."/>
            <person name="Chang Q.C."/>
            <person name="Ding S.J."/>
            <person name="Wang X.J."/>
            <person name="Zhu J.G."/>
            <person name="Ruan X.D."/>
            <person name="Zhao L."/>
            <person name="Wei J.T."/>
            <person name="Ye R.Z."/>
            <person name="Que T.C."/>
            <person name="Du C.H."/>
            <person name="Zhou Y.H."/>
            <person name="Cheng J.X."/>
            <person name="Dai P.F."/>
            <person name="Guo W.B."/>
            <person name="Han X.H."/>
            <person name="Huang E.J."/>
            <person name="Li L.F."/>
            <person name="Wei W."/>
            <person name="Gao Y.C."/>
            <person name="Liu J.Z."/>
            <person name="Shao H.Z."/>
            <person name="Wang X."/>
            <person name="Wang C.C."/>
            <person name="Yang T.C."/>
            <person name="Huo Q.B."/>
            <person name="Li W."/>
            <person name="Chen H.Y."/>
            <person name="Chen S.E."/>
            <person name="Zhou L.G."/>
            <person name="Ni X.B."/>
            <person name="Tian J.H."/>
            <person name="Sheng Y."/>
            <person name="Liu T."/>
            <person name="Pan Y.S."/>
            <person name="Xia L.Y."/>
            <person name="Li J."/>
            <person name="Zhao F."/>
            <person name="Cao W.C."/>
        </authorList>
    </citation>
    <scope>NUCLEOTIDE SEQUENCE [LARGE SCALE GENOMIC DNA]</scope>
    <source>
        <strain evidence="2">HaeL-2018</strain>
    </source>
</reference>
<feature type="compositionally biased region" description="Basic and acidic residues" evidence="1">
    <location>
        <begin position="1"/>
        <end position="10"/>
    </location>
</feature>
<organism evidence="2 3">
    <name type="scientific">Haemaphysalis longicornis</name>
    <name type="common">Bush tick</name>
    <dbReference type="NCBI Taxonomy" id="44386"/>
    <lineage>
        <taxon>Eukaryota</taxon>
        <taxon>Metazoa</taxon>
        <taxon>Ecdysozoa</taxon>
        <taxon>Arthropoda</taxon>
        <taxon>Chelicerata</taxon>
        <taxon>Arachnida</taxon>
        <taxon>Acari</taxon>
        <taxon>Parasitiformes</taxon>
        <taxon>Ixodida</taxon>
        <taxon>Ixodoidea</taxon>
        <taxon>Ixodidae</taxon>
        <taxon>Haemaphysalinae</taxon>
        <taxon>Haemaphysalis</taxon>
    </lineage>
</organism>
<proteinExistence type="predicted"/>
<keyword evidence="3" id="KW-1185">Reference proteome</keyword>
<dbReference type="Proteomes" id="UP000821853">
    <property type="component" value="Unassembled WGS sequence"/>
</dbReference>
<sequence length="121" mass="13682">MTRCLLHYDSRTSSFGRKSQSKTLPSRPSMQSYRSSWPYSNSPNHNENACQRHHPQPALPTPGAVVPQNDLSEDDDEMTESAAEPNPLRRQDLRTYSQTKSARTRQAHEDIIHPSPTGPAR</sequence>
<evidence type="ECO:0000313" key="2">
    <source>
        <dbReference type="EMBL" id="KAH9365863.1"/>
    </source>
</evidence>
<protein>
    <submittedName>
        <fullName evidence="2">Uncharacterized protein</fullName>
    </submittedName>
</protein>
<evidence type="ECO:0000313" key="3">
    <source>
        <dbReference type="Proteomes" id="UP000821853"/>
    </source>
</evidence>
<dbReference type="EMBL" id="JABSTR010000003">
    <property type="protein sequence ID" value="KAH9365863.1"/>
    <property type="molecule type" value="Genomic_DNA"/>
</dbReference>
<dbReference type="VEuPathDB" id="VectorBase:HLOH_047029"/>
<evidence type="ECO:0000256" key="1">
    <source>
        <dbReference type="SAM" id="MobiDB-lite"/>
    </source>
</evidence>
<feature type="region of interest" description="Disordered" evidence="1">
    <location>
        <begin position="1"/>
        <end position="121"/>
    </location>
</feature>